<gene>
    <name evidence="2" type="primary">LOC107270671</name>
</gene>
<reference evidence="2" key="1">
    <citation type="submission" date="2025-08" db="UniProtKB">
        <authorList>
            <consortium name="RefSeq"/>
        </authorList>
    </citation>
    <scope>IDENTIFICATION</scope>
</reference>
<evidence type="ECO:0000313" key="2">
    <source>
        <dbReference type="RefSeq" id="XP_024943755.1"/>
    </source>
</evidence>
<evidence type="ECO:0000313" key="1">
    <source>
        <dbReference type="Proteomes" id="UP000694920"/>
    </source>
</evidence>
<dbReference type="RefSeq" id="XP_024943755.1">
    <property type="nucleotide sequence ID" value="XM_025087987.1"/>
</dbReference>
<protein>
    <submittedName>
        <fullName evidence="2">Uncharacterized protein LOC107270671</fullName>
    </submittedName>
</protein>
<keyword evidence="1" id="KW-1185">Reference proteome</keyword>
<dbReference type="Proteomes" id="UP000694920">
    <property type="component" value="Unplaced"/>
</dbReference>
<dbReference type="GeneID" id="107270671"/>
<sequence>MEVKILYGVNGNFMSLLFLTMITLRTIAVQDGYVESYDDTYDNDQDIEQFLRDEDYENGISFPMREDSKTYTTTLLTSHRKSNKCDEDQILSYLAELEVINPESILRIASNKDLEHLCRFVRTLWRHIRLCIMIYINNESEIVS</sequence>
<dbReference type="AlphaFoldDB" id="A0AAJ7RNH8"/>
<name>A0AAJ7RNH8_CEPCN</name>
<dbReference type="KEGG" id="ccin:107270671"/>
<accession>A0AAJ7RNH8</accession>
<organism evidence="1 2">
    <name type="scientific">Cephus cinctus</name>
    <name type="common">Wheat stem sawfly</name>
    <dbReference type="NCBI Taxonomy" id="211228"/>
    <lineage>
        <taxon>Eukaryota</taxon>
        <taxon>Metazoa</taxon>
        <taxon>Ecdysozoa</taxon>
        <taxon>Arthropoda</taxon>
        <taxon>Hexapoda</taxon>
        <taxon>Insecta</taxon>
        <taxon>Pterygota</taxon>
        <taxon>Neoptera</taxon>
        <taxon>Endopterygota</taxon>
        <taxon>Hymenoptera</taxon>
        <taxon>Cephoidea</taxon>
        <taxon>Cephidae</taxon>
        <taxon>Cephus</taxon>
    </lineage>
</organism>
<proteinExistence type="predicted"/>